<dbReference type="Proteomes" id="UP000260812">
    <property type="component" value="Unassembled WGS sequence"/>
</dbReference>
<evidence type="ECO:0000313" key="4">
    <source>
        <dbReference type="Proteomes" id="UP000260812"/>
    </source>
</evidence>
<gene>
    <name evidence="3" type="ORF">DWY69_08725</name>
    <name evidence="2" type="ORF">DXC51_14395</name>
</gene>
<dbReference type="OrthoDB" id="1828236at2"/>
<proteinExistence type="predicted"/>
<sequence>MSTVTIVLLVILAVLIVGVVVLYFLGKKAQKKQAEQQEQIEAYKQTVSMLIIDKKRMKLKDAGLPAAVIEQTPKLLRGSKLPIVKAKVGPQVMTLVCEESIFESVPVKKEVKATVSGIYITAVKGLHGTTLVKPTKKKSWFKRKVEKLQEKAGAKPLK</sequence>
<keyword evidence="1" id="KW-1133">Transmembrane helix</keyword>
<evidence type="ECO:0000256" key="1">
    <source>
        <dbReference type="SAM" id="Phobius"/>
    </source>
</evidence>
<accession>A0A3E3I338</accession>
<evidence type="ECO:0000313" key="2">
    <source>
        <dbReference type="EMBL" id="RGE59165.1"/>
    </source>
</evidence>
<dbReference type="EMBL" id="QVLV01000009">
    <property type="protein sequence ID" value="RGE59165.1"/>
    <property type="molecule type" value="Genomic_DNA"/>
</dbReference>
<keyword evidence="1" id="KW-0812">Transmembrane</keyword>
<evidence type="ECO:0000313" key="5">
    <source>
        <dbReference type="Proteomes" id="UP000261166"/>
    </source>
</evidence>
<protein>
    <submittedName>
        <fullName evidence="2">Uncharacterized protein</fullName>
    </submittedName>
</protein>
<name>A0A3E3I338_9FIRM</name>
<dbReference type="RefSeq" id="WP_035324364.1">
    <property type="nucleotide sequence ID" value="NZ_CALBAU010000136.1"/>
</dbReference>
<keyword evidence="1" id="KW-0472">Membrane</keyword>
<dbReference type="AlphaFoldDB" id="A0A3E3I338"/>
<comment type="caution">
    <text evidence="2">The sequence shown here is derived from an EMBL/GenBank/DDBJ whole genome shotgun (WGS) entry which is preliminary data.</text>
</comment>
<dbReference type="EMBL" id="QVLU01000006">
    <property type="protein sequence ID" value="RGE72423.1"/>
    <property type="molecule type" value="Genomic_DNA"/>
</dbReference>
<feature type="transmembrane region" description="Helical" evidence="1">
    <location>
        <begin position="6"/>
        <end position="25"/>
    </location>
</feature>
<dbReference type="GeneID" id="97988022"/>
<evidence type="ECO:0000313" key="3">
    <source>
        <dbReference type="EMBL" id="RGE72423.1"/>
    </source>
</evidence>
<keyword evidence="4" id="KW-1185">Reference proteome</keyword>
<reference evidence="2 5" key="1">
    <citation type="submission" date="2018-08" db="EMBL/GenBank/DDBJ databases">
        <title>A genome reference for cultivated species of the human gut microbiota.</title>
        <authorList>
            <person name="Zou Y."/>
            <person name="Xue W."/>
            <person name="Luo G."/>
        </authorList>
    </citation>
    <scope>NUCLEOTIDE SEQUENCE [LARGE SCALE GENOMIC DNA]</scope>
    <source>
        <strain evidence="3 5">AF26-4BH</strain>
        <strain evidence="2">TF05-5AC</strain>
    </source>
</reference>
<organism evidence="2 4">
    <name type="scientific">Eisenbergiella massiliensis</name>
    <dbReference type="NCBI Taxonomy" id="1720294"/>
    <lineage>
        <taxon>Bacteria</taxon>
        <taxon>Bacillati</taxon>
        <taxon>Bacillota</taxon>
        <taxon>Clostridia</taxon>
        <taxon>Lachnospirales</taxon>
        <taxon>Lachnospiraceae</taxon>
        <taxon>Eisenbergiella</taxon>
    </lineage>
</organism>
<dbReference type="Proteomes" id="UP000261166">
    <property type="component" value="Unassembled WGS sequence"/>
</dbReference>